<sequence>MLFKSLLAVALLSANALACEPLCRHGVANAFAGYYGPVVELAVKDLHTSLESSLTNVTVPAHVKALVPEDALRNSIQNDLSNALDAFVNHAKGKHLEDGIYKVMFAEADPFKGDCNAPPRRLTRNMPPAGESWTREECEKMDYICGNPPSICHFLDLIKERIVGRIREQLTEYATFDNGYLVRSLVSNIKESTHAVLNQYGAGFTDDPRVKSYTDSMVSNAVSALDTWVSEDLKTLCTRSDHDQACNGFDEQIIPEILKWP</sequence>
<accession>A0A1X2HNY8</accession>
<dbReference type="OMA" id="MAYVNTL"/>
<keyword evidence="1" id="KW-0732">Signal</keyword>
<proteinExistence type="predicted"/>
<keyword evidence="3" id="KW-1185">Reference proteome</keyword>
<gene>
    <name evidence="2" type="ORF">BCR43DRAFT_485487</name>
</gene>
<comment type="caution">
    <text evidence="2">The sequence shown here is derived from an EMBL/GenBank/DDBJ whole genome shotgun (WGS) entry which is preliminary data.</text>
</comment>
<dbReference type="EMBL" id="MCGN01000002">
    <property type="protein sequence ID" value="ORZ00596.1"/>
    <property type="molecule type" value="Genomic_DNA"/>
</dbReference>
<dbReference type="AlphaFoldDB" id="A0A1X2HNY8"/>
<organism evidence="2 3">
    <name type="scientific">Syncephalastrum racemosum</name>
    <name type="common">Filamentous fungus</name>
    <dbReference type="NCBI Taxonomy" id="13706"/>
    <lineage>
        <taxon>Eukaryota</taxon>
        <taxon>Fungi</taxon>
        <taxon>Fungi incertae sedis</taxon>
        <taxon>Mucoromycota</taxon>
        <taxon>Mucoromycotina</taxon>
        <taxon>Mucoromycetes</taxon>
        <taxon>Mucorales</taxon>
        <taxon>Syncephalastraceae</taxon>
        <taxon>Syncephalastrum</taxon>
    </lineage>
</organism>
<evidence type="ECO:0000313" key="2">
    <source>
        <dbReference type="EMBL" id="ORZ00596.1"/>
    </source>
</evidence>
<protein>
    <submittedName>
        <fullName evidence="2">Uncharacterized protein</fullName>
    </submittedName>
</protein>
<dbReference type="InParanoid" id="A0A1X2HNY8"/>
<name>A0A1X2HNY8_SYNRA</name>
<reference evidence="2 3" key="1">
    <citation type="submission" date="2016-07" db="EMBL/GenBank/DDBJ databases">
        <title>Pervasive Adenine N6-methylation of Active Genes in Fungi.</title>
        <authorList>
            <consortium name="DOE Joint Genome Institute"/>
            <person name="Mondo S.J."/>
            <person name="Dannebaum R.O."/>
            <person name="Kuo R.C."/>
            <person name="Labutti K."/>
            <person name="Haridas S."/>
            <person name="Kuo A."/>
            <person name="Salamov A."/>
            <person name="Ahrendt S.R."/>
            <person name="Lipzen A."/>
            <person name="Sullivan W."/>
            <person name="Andreopoulos W.B."/>
            <person name="Clum A."/>
            <person name="Lindquist E."/>
            <person name="Daum C."/>
            <person name="Ramamoorthy G.K."/>
            <person name="Gryganskyi A."/>
            <person name="Culley D."/>
            <person name="Magnuson J.K."/>
            <person name="James T.Y."/>
            <person name="O'Malley M.A."/>
            <person name="Stajich J.E."/>
            <person name="Spatafora J.W."/>
            <person name="Visel A."/>
            <person name="Grigoriev I.V."/>
        </authorList>
    </citation>
    <scope>NUCLEOTIDE SEQUENCE [LARGE SCALE GENOMIC DNA]</scope>
    <source>
        <strain evidence="2 3">NRRL 2496</strain>
    </source>
</reference>
<dbReference type="OrthoDB" id="2324139at2759"/>
<feature type="signal peptide" evidence="1">
    <location>
        <begin position="1"/>
        <end position="18"/>
    </location>
</feature>
<dbReference type="Proteomes" id="UP000242180">
    <property type="component" value="Unassembled WGS sequence"/>
</dbReference>
<feature type="chain" id="PRO_5013163076" evidence="1">
    <location>
        <begin position="19"/>
        <end position="261"/>
    </location>
</feature>
<evidence type="ECO:0000256" key="1">
    <source>
        <dbReference type="SAM" id="SignalP"/>
    </source>
</evidence>
<evidence type="ECO:0000313" key="3">
    <source>
        <dbReference type="Proteomes" id="UP000242180"/>
    </source>
</evidence>